<sequence>MHDLLETAHYRCALITEWQELEQHEHAWQTLAKEYGKDGWFSSPQWLRPWYECFWQSDWSLLAVLVWNHRRDLVALLPLYTQPSYLGARVLRPLGQGEPEEAEIASEYTDALVHPAHGSELMMILERAVCALPFDWCYWRALSEKAGWLSVVARQPRVQFRPLGLRYMSLAGSPPSMSLERQYRRRLRKLQNQGAHCRWLARSEMTDYWSSLKQLHQKRWHQRGKTGAFISGAFNAFHQRQMQTSKRLKMSVLESPECIYGIHCYYEYQGRLFFYQSGWDPAFSAMSPGLVLHLWSRKSHSDWDYDLMLGSMNDSYKAKLADSMGLIGEVLWIRHPLRYASARVLSRVLMFLGNS</sequence>
<name>A0A2S2E1Y0_9ALTE</name>
<feature type="domain" description="BioF2-like acetyltransferase" evidence="1">
    <location>
        <begin position="181"/>
        <end position="294"/>
    </location>
</feature>
<evidence type="ECO:0000259" key="1">
    <source>
        <dbReference type="Pfam" id="PF13480"/>
    </source>
</evidence>
<keyword evidence="3" id="KW-1185">Reference proteome</keyword>
<evidence type="ECO:0000313" key="2">
    <source>
        <dbReference type="EMBL" id="AWL11655.1"/>
    </source>
</evidence>
<dbReference type="OrthoDB" id="9808976at2"/>
<accession>A0A2S2E1Y0</accession>
<evidence type="ECO:0000313" key="3">
    <source>
        <dbReference type="Proteomes" id="UP000245728"/>
    </source>
</evidence>
<dbReference type="InterPro" id="IPR016181">
    <property type="entry name" value="Acyl_CoA_acyltransferase"/>
</dbReference>
<dbReference type="KEGG" id="salh:HMF8227_01174"/>
<dbReference type="EMBL" id="CP029347">
    <property type="protein sequence ID" value="AWL11655.1"/>
    <property type="molecule type" value="Genomic_DNA"/>
</dbReference>
<proteinExistence type="predicted"/>
<organism evidence="2 3">
    <name type="scientific">Saliniradius amylolyticus</name>
    <dbReference type="NCBI Taxonomy" id="2183582"/>
    <lineage>
        <taxon>Bacteria</taxon>
        <taxon>Pseudomonadati</taxon>
        <taxon>Pseudomonadota</taxon>
        <taxon>Gammaproteobacteria</taxon>
        <taxon>Alteromonadales</taxon>
        <taxon>Alteromonadaceae</taxon>
        <taxon>Saliniradius</taxon>
    </lineage>
</organism>
<gene>
    <name evidence="2" type="ORF">HMF8227_01174</name>
</gene>
<dbReference type="Pfam" id="PF13480">
    <property type="entry name" value="Acetyltransf_6"/>
    <property type="match status" value="1"/>
</dbReference>
<dbReference type="Proteomes" id="UP000245728">
    <property type="component" value="Chromosome"/>
</dbReference>
<dbReference type="AlphaFoldDB" id="A0A2S2E1Y0"/>
<protein>
    <recommendedName>
        <fullName evidence="1">BioF2-like acetyltransferase domain-containing protein</fullName>
    </recommendedName>
</protein>
<dbReference type="SUPFAM" id="SSF55729">
    <property type="entry name" value="Acyl-CoA N-acyltransferases (Nat)"/>
    <property type="match status" value="1"/>
</dbReference>
<reference evidence="2 3" key="1">
    <citation type="submission" date="2018-05" db="EMBL/GenBank/DDBJ databases">
        <title>Salinimonas sp. HMF8227 Genome sequencing and assembly.</title>
        <authorList>
            <person name="Kang H."/>
            <person name="Kang J."/>
            <person name="Cha I."/>
            <person name="Kim H."/>
            <person name="Joh K."/>
        </authorList>
    </citation>
    <scope>NUCLEOTIDE SEQUENCE [LARGE SCALE GENOMIC DNA]</scope>
    <source>
        <strain evidence="2 3">HMF8227</strain>
    </source>
</reference>
<dbReference type="RefSeq" id="WP_109339280.1">
    <property type="nucleotide sequence ID" value="NZ_CP029347.1"/>
</dbReference>
<dbReference type="InterPro" id="IPR038740">
    <property type="entry name" value="BioF2-like_GNAT_dom"/>
</dbReference>